<reference evidence="3" key="1">
    <citation type="submission" date="2022-12" db="EMBL/GenBank/DDBJ databases">
        <authorList>
            <person name="Petersen C."/>
        </authorList>
    </citation>
    <scope>NUCLEOTIDE SEQUENCE</scope>
    <source>
        <strain evidence="3">IBT 21472</strain>
    </source>
</reference>
<dbReference type="GO" id="GO:0006508">
    <property type="term" value="P:proteolysis"/>
    <property type="evidence" value="ECO:0007669"/>
    <property type="project" value="UniProtKB-KW"/>
</dbReference>
<keyword evidence="1" id="KW-0378">Hydrolase</keyword>
<sequence>MEDIMAFNKLLDKPTPPQANTLEIDISTLSTANASINPLRWMLDSGASYHMMPNYHVFVEYSPCRVPVKAANGKRFYTQGLGTTRLTTIGKDDQVICPIILKNVWHAEYLDSSLISCRTMFRDDGITSFTTSATASVVRAMPKEVKPISMDLAHRRFCHAGEQRVRRMPGFAEGIKLIKGSALKSPCPPCLAGKGHQLPYVTNKSIRVRPIDSLHIDVWGPISIVSKEGQTYFMSITDEASRFCWIFLMKAHTDVVKCYQVVESYLLTQIGYQVKSMHGD</sequence>
<dbReference type="SUPFAM" id="SSF53098">
    <property type="entry name" value="Ribonuclease H-like"/>
    <property type="match status" value="1"/>
</dbReference>
<organism evidence="3 4">
    <name type="scientific">Penicillium atrosanguineum</name>
    <dbReference type="NCBI Taxonomy" id="1132637"/>
    <lineage>
        <taxon>Eukaryota</taxon>
        <taxon>Fungi</taxon>
        <taxon>Dikarya</taxon>
        <taxon>Ascomycota</taxon>
        <taxon>Pezizomycotina</taxon>
        <taxon>Eurotiomycetes</taxon>
        <taxon>Eurotiomycetidae</taxon>
        <taxon>Eurotiales</taxon>
        <taxon>Aspergillaceae</taxon>
        <taxon>Penicillium</taxon>
    </lineage>
</organism>
<evidence type="ECO:0000256" key="1">
    <source>
        <dbReference type="ARBA" id="ARBA00022670"/>
    </source>
</evidence>
<protein>
    <recommendedName>
        <fullName evidence="2">Retrovirus-related Pol polyprotein from transposon TNT 1-94-like beta-barrel domain-containing protein</fullName>
    </recommendedName>
</protein>
<dbReference type="PANTHER" id="PTHR42648">
    <property type="entry name" value="TRANSPOSASE, PUTATIVE-RELATED"/>
    <property type="match status" value="1"/>
</dbReference>
<dbReference type="InterPro" id="IPR039537">
    <property type="entry name" value="Retrotran_Ty1/copia-like"/>
</dbReference>
<dbReference type="Proteomes" id="UP001147746">
    <property type="component" value="Unassembled WGS sequence"/>
</dbReference>
<gene>
    <name evidence="3" type="ORF">N7476_000061</name>
</gene>
<dbReference type="Pfam" id="PF22936">
    <property type="entry name" value="Pol_BBD"/>
    <property type="match status" value="1"/>
</dbReference>
<dbReference type="GO" id="GO:0008233">
    <property type="term" value="F:peptidase activity"/>
    <property type="evidence" value="ECO:0007669"/>
    <property type="project" value="UniProtKB-KW"/>
</dbReference>
<dbReference type="GO" id="GO:0003676">
    <property type="term" value="F:nucleic acid binding"/>
    <property type="evidence" value="ECO:0007669"/>
    <property type="project" value="InterPro"/>
</dbReference>
<evidence type="ECO:0000313" key="3">
    <source>
        <dbReference type="EMBL" id="KAJ5330278.1"/>
    </source>
</evidence>
<comment type="caution">
    <text evidence="3">The sequence shown here is derived from an EMBL/GenBank/DDBJ whole genome shotgun (WGS) entry which is preliminary data.</text>
</comment>
<dbReference type="EMBL" id="JAPZBO010000001">
    <property type="protein sequence ID" value="KAJ5330278.1"/>
    <property type="molecule type" value="Genomic_DNA"/>
</dbReference>
<dbReference type="InterPro" id="IPR054722">
    <property type="entry name" value="PolX-like_BBD"/>
</dbReference>
<feature type="domain" description="Retrovirus-related Pol polyprotein from transposon TNT 1-94-like beta-barrel" evidence="2">
    <location>
        <begin position="41"/>
        <end position="120"/>
    </location>
</feature>
<keyword evidence="4" id="KW-1185">Reference proteome</keyword>
<evidence type="ECO:0000259" key="2">
    <source>
        <dbReference type="Pfam" id="PF22936"/>
    </source>
</evidence>
<dbReference type="AlphaFoldDB" id="A0A9W9GSE2"/>
<dbReference type="InterPro" id="IPR036397">
    <property type="entry name" value="RNaseH_sf"/>
</dbReference>
<dbReference type="InterPro" id="IPR012337">
    <property type="entry name" value="RNaseH-like_sf"/>
</dbReference>
<proteinExistence type="predicted"/>
<evidence type="ECO:0000313" key="4">
    <source>
        <dbReference type="Proteomes" id="UP001147746"/>
    </source>
</evidence>
<keyword evidence="1" id="KW-0645">Protease</keyword>
<dbReference type="PANTHER" id="PTHR42648:SF24">
    <property type="entry name" value="INTEGRASE CATALYTIC DOMAIN-CONTAINING PROTEIN"/>
    <property type="match status" value="1"/>
</dbReference>
<accession>A0A9W9GSE2</accession>
<name>A0A9W9GSE2_9EURO</name>
<dbReference type="Gene3D" id="3.30.420.10">
    <property type="entry name" value="Ribonuclease H-like superfamily/Ribonuclease H"/>
    <property type="match status" value="1"/>
</dbReference>
<reference evidence="3" key="2">
    <citation type="journal article" date="2023" name="IMA Fungus">
        <title>Comparative genomic study of the Penicillium genus elucidates a diverse pangenome and 15 lateral gene transfer events.</title>
        <authorList>
            <person name="Petersen C."/>
            <person name="Sorensen T."/>
            <person name="Nielsen M.R."/>
            <person name="Sondergaard T.E."/>
            <person name="Sorensen J.L."/>
            <person name="Fitzpatrick D.A."/>
            <person name="Frisvad J.C."/>
            <person name="Nielsen K.L."/>
        </authorList>
    </citation>
    <scope>NUCLEOTIDE SEQUENCE</scope>
    <source>
        <strain evidence="3">IBT 21472</strain>
    </source>
</reference>